<protein>
    <submittedName>
        <fullName evidence="1">Uncharacterized protein</fullName>
    </submittedName>
</protein>
<gene>
    <name evidence="1" type="ORF">EZS28_017484</name>
</gene>
<dbReference type="InterPro" id="IPR011989">
    <property type="entry name" value="ARM-like"/>
</dbReference>
<dbReference type="InterPro" id="IPR016024">
    <property type="entry name" value="ARM-type_fold"/>
</dbReference>
<organism evidence="1 2">
    <name type="scientific">Streblomastix strix</name>
    <dbReference type="NCBI Taxonomy" id="222440"/>
    <lineage>
        <taxon>Eukaryota</taxon>
        <taxon>Metamonada</taxon>
        <taxon>Preaxostyla</taxon>
        <taxon>Oxymonadida</taxon>
        <taxon>Streblomastigidae</taxon>
        <taxon>Streblomastix</taxon>
    </lineage>
</organism>
<sequence>MILTITTEQIPQSRQLIQELDRIKNEGVNIEIRRKAKSNILLLEDLLKEEEIRKDLKIETGTKSEGLLSQTQKELQILLENEQYHKDQIEISDDEWLQMKKELEKEEKGTAEQIEEIQQQKIKIYRKIVSAFVGTNGDNKRKKAIEVGIIDILLRTFTTLPLDRISPYHAWTFFEITYTNAEVNSLLIKKKALPSIFRLLDHKDISIVNRSVISIRNILSSSNSSFTDTHPQFEEVEACGGIDKLFEIFKRNVSKYSKDNASFCIALLFRTKQIEKEIIAHLISLSFSLDESLRQLAKQRLIELSQNKENKEEIEKRGYILPEDQ</sequence>
<reference evidence="1 2" key="1">
    <citation type="submission" date="2019-03" db="EMBL/GenBank/DDBJ databases">
        <title>Single cell metagenomics reveals metabolic interactions within the superorganism composed of flagellate Streblomastix strix and complex community of Bacteroidetes bacteria on its surface.</title>
        <authorList>
            <person name="Treitli S.C."/>
            <person name="Kolisko M."/>
            <person name="Husnik F."/>
            <person name="Keeling P."/>
            <person name="Hampl V."/>
        </authorList>
    </citation>
    <scope>NUCLEOTIDE SEQUENCE [LARGE SCALE GENOMIC DNA]</scope>
    <source>
        <strain evidence="1">ST1C</strain>
    </source>
</reference>
<dbReference type="EMBL" id="SNRW01004564">
    <property type="protein sequence ID" value="KAA6386990.1"/>
    <property type="molecule type" value="Genomic_DNA"/>
</dbReference>
<comment type="caution">
    <text evidence="1">The sequence shown here is derived from an EMBL/GenBank/DDBJ whole genome shotgun (WGS) entry which is preliminary data.</text>
</comment>
<dbReference type="AlphaFoldDB" id="A0A5J4VWY3"/>
<proteinExistence type="predicted"/>
<accession>A0A5J4VWY3</accession>
<dbReference type="SUPFAM" id="SSF48371">
    <property type="entry name" value="ARM repeat"/>
    <property type="match status" value="1"/>
</dbReference>
<dbReference type="Gene3D" id="1.25.10.10">
    <property type="entry name" value="Leucine-rich Repeat Variant"/>
    <property type="match status" value="1"/>
</dbReference>
<name>A0A5J4VWY3_9EUKA</name>
<evidence type="ECO:0000313" key="1">
    <source>
        <dbReference type="EMBL" id="KAA6386990.1"/>
    </source>
</evidence>
<dbReference type="Proteomes" id="UP000324800">
    <property type="component" value="Unassembled WGS sequence"/>
</dbReference>
<evidence type="ECO:0000313" key="2">
    <source>
        <dbReference type="Proteomes" id="UP000324800"/>
    </source>
</evidence>